<dbReference type="Proteomes" id="UP000274131">
    <property type="component" value="Unassembled WGS sequence"/>
</dbReference>
<dbReference type="STRING" id="51028.A0A0N4V3S8"/>
<dbReference type="Gene3D" id="3.90.70.130">
    <property type="match status" value="1"/>
</dbReference>
<proteinExistence type="inferred from homology"/>
<dbReference type="PANTHER" id="PTHR48153">
    <property type="entry name" value="UFM1-SPECIFIC PROTEASE 2"/>
    <property type="match status" value="1"/>
</dbReference>
<dbReference type="WBParaSite" id="EVEC_0000472401-mRNA-1">
    <property type="protein sequence ID" value="EVEC_0000472401-mRNA-1"/>
    <property type="gene ID" value="EVEC_0000472401"/>
</dbReference>
<evidence type="ECO:0000313" key="6">
    <source>
        <dbReference type="WBParaSite" id="EVEC_0000472401-mRNA-1"/>
    </source>
</evidence>
<evidence type="ECO:0000256" key="2">
    <source>
        <dbReference type="ARBA" id="ARBA00022801"/>
    </source>
</evidence>
<sequence length="335" mass="37876">MGESYFCCEEWYPTAEWLDHIELDHDNSETLPCPVCGLEMTVLKIRPHVYGEHLVCCPHAGCFFCSESFDVVEDHIVRTHSKLSSSLQQADDTSQRIATLLKSDNRVQNVWLAKYLVLHKVGREDEGFGCGFRNIQNIVASLVYEPEFRRACGFHCTPNISQIQADIESAWAAGFDPAGAAQLDGRLLGTTKWIGATEAAIFLQYHSVRIQLVDIKLYPSKCDGQRRLSTWVEEYFRSSDPAFPLFFQHEGHSRTIIGVEKTAAGCNLLIYDPAVDPEKITLALESFNLEALSFLRFPPSSLDRREYQIVAVRGVLPVPYYETAKNFTSFNHVDL</sequence>
<organism evidence="6">
    <name type="scientific">Enterobius vermicularis</name>
    <name type="common">Human pinworm</name>
    <dbReference type="NCBI Taxonomy" id="51028"/>
    <lineage>
        <taxon>Eukaryota</taxon>
        <taxon>Metazoa</taxon>
        <taxon>Ecdysozoa</taxon>
        <taxon>Nematoda</taxon>
        <taxon>Chromadorea</taxon>
        <taxon>Rhabditida</taxon>
        <taxon>Spirurina</taxon>
        <taxon>Oxyuridomorpha</taxon>
        <taxon>Oxyuroidea</taxon>
        <taxon>Oxyuridae</taxon>
        <taxon>Enterobius</taxon>
    </lineage>
</organism>
<evidence type="ECO:0000259" key="3">
    <source>
        <dbReference type="Pfam" id="PF07910"/>
    </source>
</evidence>
<evidence type="ECO:0000313" key="5">
    <source>
        <dbReference type="Proteomes" id="UP000274131"/>
    </source>
</evidence>
<dbReference type="Pfam" id="PF07910">
    <property type="entry name" value="Peptidase_C78"/>
    <property type="match status" value="1"/>
</dbReference>
<evidence type="ECO:0000256" key="1">
    <source>
        <dbReference type="ARBA" id="ARBA00008552"/>
    </source>
</evidence>
<feature type="domain" description="UFSP1/2/DUB catalytic" evidence="3">
    <location>
        <begin position="110"/>
        <end position="279"/>
    </location>
</feature>
<evidence type="ECO:0000313" key="4">
    <source>
        <dbReference type="EMBL" id="VDD89681.1"/>
    </source>
</evidence>
<dbReference type="OrthoDB" id="288987at2759"/>
<dbReference type="GO" id="GO:0071567">
    <property type="term" value="F:deUFMylase activity"/>
    <property type="evidence" value="ECO:0007669"/>
    <property type="project" value="UniProtKB-ARBA"/>
</dbReference>
<keyword evidence="2" id="KW-0378">Hydrolase</keyword>
<protein>
    <submittedName>
        <fullName evidence="6">Zinc finger with UFM1-specific peptidase domain protein</fullName>
    </submittedName>
</protein>
<dbReference type="AlphaFoldDB" id="A0A0N4V3S8"/>
<gene>
    <name evidence="4" type="ORF">EVEC_LOCUS4432</name>
</gene>
<dbReference type="EMBL" id="UXUI01007855">
    <property type="protein sequence ID" value="VDD89681.1"/>
    <property type="molecule type" value="Genomic_DNA"/>
</dbReference>
<comment type="similarity">
    <text evidence="1">Belongs to the peptidase C78 family.</text>
</comment>
<name>A0A0N4V3S8_ENTVE</name>
<dbReference type="InterPro" id="IPR012462">
    <property type="entry name" value="UFSP1/2_DUB_cat"/>
</dbReference>
<keyword evidence="5" id="KW-1185">Reference proteome</keyword>
<reference evidence="6" key="1">
    <citation type="submission" date="2017-02" db="UniProtKB">
        <authorList>
            <consortium name="WormBaseParasite"/>
        </authorList>
    </citation>
    <scope>IDENTIFICATION</scope>
</reference>
<reference evidence="4 5" key="2">
    <citation type="submission" date="2018-10" db="EMBL/GenBank/DDBJ databases">
        <authorList>
            <consortium name="Pathogen Informatics"/>
        </authorList>
    </citation>
    <scope>NUCLEOTIDE SEQUENCE [LARGE SCALE GENOMIC DNA]</scope>
</reference>
<dbReference type="PANTHER" id="PTHR48153:SF4">
    <property type="entry name" value="UBIQUITIN CARBOXYL-TERMINAL HYDROLASE MUG105"/>
    <property type="match status" value="1"/>
</dbReference>
<accession>A0A0N4V3S8</accession>